<sequence>MRFAPSVILALATALSSAVTAAVVVTPSSNSQEQPSIPELPKIIEPTGDAPIIQNNEKDVIVGKRDANADPEALRRVIFNKDYLAAQNTDSTSSSTTVQLDPWLRTIYGTVKEIVTPTVIGGITFKAKPTATETNGFEPWVSLKKDGSPKTIKPKEKKGGIADGLPDYKTYFKTATTIVHDQKDLNAHNLKEGETFEEVIWTDEDKTYVQLSPLMRCIPDFYFKKGVAGTLMSDPFCSPRENSNIKLDGVHFLTWYTRFFKDARKVRVHYAYVKENLHEKGFAKRDNDEIPGDVKEITSSVEGAVFGAFYSSDWFYNTEGYFPLQFQEEWLKGDVSQRVMVVVQPDTEDTEDYDLSKASASLVVKFMRKAIVAKNTKEKKLLDDQTSTGDDVYYIIMAIPTCVILAVLGMYIFLFVNRKHRDLSHLRKPKRSRFGNYGKYDLPFAQADIHKPKSGKQF</sequence>
<feature type="transmembrane region" description="Helical" evidence="1">
    <location>
        <begin position="392"/>
        <end position="416"/>
    </location>
</feature>
<dbReference type="AlphaFoldDB" id="A0A9W6T3U1"/>
<keyword evidence="4" id="KW-1185">Reference proteome</keyword>
<keyword evidence="1" id="KW-1133">Transmembrane helix</keyword>
<evidence type="ECO:0000256" key="1">
    <source>
        <dbReference type="SAM" id="Phobius"/>
    </source>
</evidence>
<feature type="signal peptide" evidence="2">
    <location>
        <begin position="1"/>
        <end position="21"/>
    </location>
</feature>
<dbReference type="Proteomes" id="UP001165120">
    <property type="component" value="Unassembled WGS sequence"/>
</dbReference>
<evidence type="ECO:0000313" key="4">
    <source>
        <dbReference type="Proteomes" id="UP001165120"/>
    </source>
</evidence>
<name>A0A9W6T3U1_CANBO</name>
<accession>A0A9W6T3U1</accession>
<protein>
    <submittedName>
        <fullName evidence="3">Unnamed protein product</fullName>
    </submittedName>
</protein>
<dbReference type="Pfam" id="PF14610">
    <property type="entry name" value="Psg1"/>
    <property type="match status" value="1"/>
</dbReference>
<dbReference type="EMBL" id="BSXN01001610">
    <property type="protein sequence ID" value="GME73793.1"/>
    <property type="molecule type" value="Genomic_DNA"/>
</dbReference>
<evidence type="ECO:0000313" key="3">
    <source>
        <dbReference type="EMBL" id="GME73793.1"/>
    </source>
</evidence>
<gene>
    <name evidence="3" type="ORF">Cboi02_000417900</name>
</gene>
<evidence type="ECO:0000256" key="2">
    <source>
        <dbReference type="SAM" id="SignalP"/>
    </source>
</evidence>
<dbReference type="InterPro" id="IPR028000">
    <property type="entry name" value="Pma1"/>
</dbReference>
<organism evidence="3 4">
    <name type="scientific">Candida boidinii</name>
    <name type="common">Yeast</name>
    <dbReference type="NCBI Taxonomy" id="5477"/>
    <lineage>
        <taxon>Eukaryota</taxon>
        <taxon>Fungi</taxon>
        <taxon>Dikarya</taxon>
        <taxon>Ascomycota</taxon>
        <taxon>Saccharomycotina</taxon>
        <taxon>Pichiomycetes</taxon>
        <taxon>Pichiales</taxon>
        <taxon>Pichiaceae</taxon>
        <taxon>Ogataea</taxon>
        <taxon>Ogataea/Candida clade</taxon>
    </lineage>
</organism>
<keyword evidence="1" id="KW-0472">Membrane</keyword>
<reference evidence="3" key="1">
    <citation type="submission" date="2023-04" db="EMBL/GenBank/DDBJ databases">
        <title>Candida boidinii NBRC 10035.</title>
        <authorList>
            <person name="Ichikawa N."/>
            <person name="Sato H."/>
            <person name="Tonouchi N."/>
        </authorList>
    </citation>
    <scope>NUCLEOTIDE SEQUENCE</scope>
    <source>
        <strain evidence="3">NBRC 10035</strain>
    </source>
</reference>
<comment type="caution">
    <text evidence="3">The sequence shown here is derived from an EMBL/GenBank/DDBJ whole genome shotgun (WGS) entry which is preliminary data.</text>
</comment>
<keyword evidence="2" id="KW-0732">Signal</keyword>
<feature type="chain" id="PRO_5040735927" evidence="2">
    <location>
        <begin position="22"/>
        <end position="458"/>
    </location>
</feature>
<keyword evidence="1" id="KW-0812">Transmembrane</keyword>
<proteinExistence type="predicted"/>